<evidence type="ECO:0000259" key="2">
    <source>
        <dbReference type="Pfam" id="PF00080"/>
    </source>
</evidence>
<name>A0A0C4ETH4_PUCT1</name>
<evidence type="ECO:0000313" key="3">
    <source>
        <dbReference type="EMBL" id="OAV89544.1"/>
    </source>
</evidence>
<evidence type="ECO:0000313" key="4">
    <source>
        <dbReference type="EnsemblFungi" id="PTTG_04103-t43_1-p1"/>
    </source>
</evidence>
<feature type="domain" description="Superoxide dismutase copper/zinc binding" evidence="2">
    <location>
        <begin position="65"/>
        <end position="171"/>
    </location>
</feature>
<evidence type="ECO:0000256" key="1">
    <source>
        <dbReference type="SAM" id="SignalP"/>
    </source>
</evidence>
<dbReference type="EMBL" id="ADAS02000125">
    <property type="protein sequence ID" value="OAV89544.1"/>
    <property type="molecule type" value="Genomic_DNA"/>
</dbReference>
<gene>
    <name evidence="3" type="ORF">PTTG_04103</name>
</gene>
<sequence>MLGSKNGSSIGMQFMTLLVLASQFGIIAAVPNQPIPQTPAPTSATAQMKDAAGVLKATFLFYHGKDGLTNVAIEYSGVPSKHEFILHIHERAHTPGDCSNAGVVYNPTNVVETKNSHPIGNLSARHGKLLVGYGGKTTPIKFSDSKLKLAPISDGGIIGRTVMIHNSNKDIVACDIIKVKA</sequence>
<reference evidence="3" key="2">
    <citation type="submission" date="2016-05" db="EMBL/GenBank/DDBJ databases">
        <title>Comparative analysis highlights variable genome content of wheat rusts and divergence of the mating loci.</title>
        <authorList>
            <person name="Cuomo C.A."/>
            <person name="Bakkeren G."/>
            <person name="Szabo L."/>
            <person name="Khalil H."/>
            <person name="Joly D."/>
            <person name="Goldberg J."/>
            <person name="Young S."/>
            <person name="Zeng Q."/>
            <person name="Fellers J."/>
        </authorList>
    </citation>
    <scope>NUCLEOTIDE SEQUENCE [LARGE SCALE GENOMIC DNA]</scope>
    <source>
        <strain evidence="3">1-1 BBBD Race 1</strain>
    </source>
</reference>
<dbReference type="EnsemblFungi" id="PTTG_04103-t43_1">
    <property type="protein sequence ID" value="PTTG_04103-t43_1-p1"/>
    <property type="gene ID" value="PTTG_04103"/>
</dbReference>
<reference evidence="3" key="1">
    <citation type="submission" date="2009-11" db="EMBL/GenBank/DDBJ databases">
        <authorList>
            <consortium name="The Broad Institute Genome Sequencing Platform"/>
            <person name="Ward D."/>
            <person name="Feldgarden M."/>
            <person name="Earl A."/>
            <person name="Young S.K."/>
            <person name="Zeng Q."/>
            <person name="Koehrsen M."/>
            <person name="Alvarado L."/>
            <person name="Berlin A."/>
            <person name="Bochicchio J."/>
            <person name="Borenstein D."/>
            <person name="Chapman S.B."/>
            <person name="Chen Z."/>
            <person name="Engels R."/>
            <person name="Freedman E."/>
            <person name="Gellesch M."/>
            <person name="Goldberg J."/>
            <person name="Griggs A."/>
            <person name="Gujja S."/>
            <person name="Heilman E."/>
            <person name="Heiman D."/>
            <person name="Hepburn T."/>
            <person name="Howarth C."/>
            <person name="Jen D."/>
            <person name="Larson L."/>
            <person name="Lewis B."/>
            <person name="Mehta T."/>
            <person name="Park D."/>
            <person name="Pearson M."/>
            <person name="Roberts A."/>
            <person name="Saif S."/>
            <person name="Shea T."/>
            <person name="Shenoy N."/>
            <person name="Sisk P."/>
            <person name="Stolte C."/>
            <person name="Sykes S."/>
            <person name="Thomson T."/>
            <person name="Walk T."/>
            <person name="White J."/>
            <person name="Yandava C."/>
            <person name="Izard J."/>
            <person name="Baranova O.V."/>
            <person name="Blanton J.M."/>
            <person name="Tanner A.C."/>
            <person name="Dewhirst F.E."/>
            <person name="Haas B."/>
            <person name="Nusbaum C."/>
            <person name="Birren B."/>
        </authorList>
    </citation>
    <scope>NUCLEOTIDE SEQUENCE [LARGE SCALE GENOMIC DNA]</scope>
    <source>
        <strain evidence="3">1-1 BBBD Race 1</strain>
    </source>
</reference>
<dbReference type="STRING" id="630390.A0A0C4ETH4"/>
<reference evidence="4 5" key="3">
    <citation type="journal article" date="2017" name="G3 (Bethesda)">
        <title>Comparative analysis highlights variable genome content of wheat rusts and divergence of the mating loci.</title>
        <authorList>
            <person name="Cuomo C.A."/>
            <person name="Bakkeren G."/>
            <person name="Khalil H.B."/>
            <person name="Panwar V."/>
            <person name="Joly D."/>
            <person name="Linning R."/>
            <person name="Sakthikumar S."/>
            <person name="Song X."/>
            <person name="Adiconis X."/>
            <person name="Fan L."/>
            <person name="Goldberg J.M."/>
            <person name="Levin J.Z."/>
            <person name="Young S."/>
            <person name="Zeng Q."/>
            <person name="Anikster Y."/>
            <person name="Bruce M."/>
            <person name="Wang M."/>
            <person name="Yin C."/>
            <person name="McCallum B."/>
            <person name="Szabo L.J."/>
            <person name="Hulbert S."/>
            <person name="Chen X."/>
            <person name="Fellers J.P."/>
        </authorList>
    </citation>
    <scope>NUCLEOTIDE SEQUENCE</scope>
    <source>
        <strain evidence="5">Isolate 1-1 / race 1 (BBBD)</strain>
        <strain evidence="4">isolate 1-1 / race 1 (BBBD)</strain>
    </source>
</reference>
<proteinExistence type="predicted"/>
<accession>A0A0C4ETH4</accession>
<dbReference type="InterPro" id="IPR001424">
    <property type="entry name" value="SOD_Cu_Zn_dom"/>
</dbReference>
<dbReference type="OrthoDB" id="159229at2759"/>
<dbReference type="AlphaFoldDB" id="A0A0C4ETH4"/>
<dbReference type="GO" id="GO:0046872">
    <property type="term" value="F:metal ion binding"/>
    <property type="evidence" value="ECO:0007669"/>
    <property type="project" value="InterPro"/>
</dbReference>
<feature type="chain" id="PRO_5010765659" evidence="1">
    <location>
        <begin position="30"/>
        <end position="181"/>
    </location>
</feature>
<dbReference type="OMA" id="FILHIHE"/>
<keyword evidence="1" id="KW-0732">Signal</keyword>
<dbReference type="GO" id="GO:0006801">
    <property type="term" value="P:superoxide metabolic process"/>
    <property type="evidence" value="ECO:0007669"/>
    <property type="project" value="InterPro"/>
</dbReference>
<reference evidence="4" key="4">
    <citation type="submission" date="2025-05" db="UniProtKB">
        <authorList>
            <consortium name="EnsemblFungi"/>
        </authorList>
    </citation>
    <scope>IDENTIFICATION</scope>
    <source>
        <strain evidence="4">isolate 1-1 / race 1 (BBBD)</strain>
    </source>
</reference>
<dbReference type="InterPro" id="IPR036423">
    <property type="entry name" value="SOD-like_Cu/Zn_dom_sf"/>
</dbReference>
<protein>
    <submittedName>
        <fullName evidence="3">Copper/zinc superoxide dismutase</fullName>
    </submittedName>
    <submittedName>
        <fullName evidence="4">Sod_Cu domain-containing protein</fullName>
    </submittedName>
</protein>
<dbReference type="Proteomes" id="UP000005240">
    <property type="component" value="Unassembled WGS sequence"/>
</dbReference>
<evidence type="ECO:0000313" key="5">
    <source>
        <dbReference type="Proteomes" id="UP000005240"/>
    </source>
</evidence>
<dbReference type="Pfam" id="PF00080">
    <property type="entry name" value="Sod_Cu"/>
    <property type="match status" value="1"/>
</dbReference>
<feature type="signal peptide" evidence="1">
    <location>
        <begin position="1"/>
        <end position="29"/>
    </location>
</feature>
<dbReference type="VEuPathDB" id="FungiDB:PTTG_04103"/>
<dbReference type="Gene3D" id="2.60.40.200">
    <property type="entry name" value="Superoxide dismutase, copper/zinc binding domain"/>
    <property type="match status" value="1"/>
</dbReference>
<keyword evidence="5" id="KW-1185">Reference proteome</keyword>
<organism evidence="3">
    <name type="scientific">Puccinia triticina (isolate 1-1 / race 1 (BBBD))</name>
    <name type="common">Brown leaf rust fungus</name>
    <dbReference type="NCBI Taxonomy" id="630390"/>
    <lineage>
        <taxon>Eukaryota</taxon>
        <taxon>Fungi</taxon>
        <taxon>Dikarya</taxon>
        <taxon>Basidiomycota</taxon>
        <taxon>Pucciniomycotina</taxon>
        <taxon>Pucciniomycetes</taxon>
        <taxon>Pucciniales</taxon>
        <taxon>Pucciniaceae</taxon>
        <taxon>Puccinia</taxon>
    </lineage>
</organism>
<dbReference type="SUPFAM" id="SSF49329">
    <property type="entry name" value="Cu,Zn superoxide dismutase-like"/>
    <property type="match status" value="1"/>
</dbReference>